<evidence type="ECO:0000313" key="4">
    <source>
        <dbReference type="Proteomes" id="UP001519460"/>
    </source>
</evidence>
<dbReference type="Proteomes" id="UP001519460">
    <property type="component" value="Unassembled WGS sequence"/>
</dbReference>
<keyword evidence="4" id="KW-1185">Reference proteome</keyword>
<dbReference type="SUPFAM" id="SSF53448">
    <property type="entry name" value="Nucleotide-diphospho-sugar transferases"/>
    <property type="match status" value="1"/>
</dbReference>
<keyword evidence="1" id="KW-0472">Membrane</keyword>
<evidence type="ECO:0000313" key="3">
    <source>
        <dbReference type="EMBL" id="KAK7494836.1"/>
    </source>
</evidence>
<evidence type="ECO:0000256" key="1">
    <source>
        <dbReference type="RuleBase" id="RU368121"/>
    </source>
</evidence>
<accession>A0ABD0L6C6</accession>
<dbReference type="EMBL" id="JACVVK020000080">
    <property type="protein sequence ID" value="KAK7494836.1"/>
    <property type="molecule type" value="Genomic_DNA"/>
</dbReference>
<keyword evidence="1" id="KW-0325">Glycoprotein</keyword>
<dbReference type="PANTHER" id="PTHR19300:SF46">
    <property type="entry name" value="BETA-1,4-N-ACETYLGALACTOSAMINYLTRANSFERASE"/>
    <property type="match status" value="1"/>
</dbReference>
<name>A0ABD0L6C6_9CAEN</name>
<keyword evidence="1" id="KW-0808">Transferase</keyword>
<gene>
    <name evidence="3" type="ORF">BaRGS_00013963</name>
</gene>
<organism evidence="3 4">
    <name type="scientific">Batillaria attramentaria</name>
    <dbReference type="NCBI Taxonomy" id="370345"/>
    <lineage>
        <taxon>Eukaryota</taxon>
        <taxon>Metazoa</taxon>
        <taxon>Spiralia</taxon>
        <taxon>Lophotrochozoa</taxon>
        <taxon>Mollusca</taxon>
        <taxon>Gastropoda</taxon>
        <taxon>Caenogastropoda</taxon>
        <taxon>Sorbeoconcha</taxon>
        <taxon>Cerithioidea</taxon>
        <taxon>Batillariidae</taxon>
        <taxon>Batillaria</taxon>
    </lineage>
</organism>
<feature type="domain" description="Galactosyltransferase N-terminal" evidence="2">
    <location>
        <begin position="161"/>
        <end position="297"/>
    </location>
</feature>
<feature type="non-terminal residue" evidence="3">
    <location>
        <position position="1"/>
    </location>
</feature>
<evidence type="ECO:0000259" key="2">
    <source>
        <dbReference type="Pfam" id="PF13733"/>
    </source>
</evidence>
<comment type="caution">
    <text evidence="3">The sequence shown here is derived from an EMBL/GenBank/DDBJ whole genome shotgun (WGS) entry which is preliminary data.</text>
</comment>
<dbReference type="EC" id="2.4.1.-" evidence="1"/>
<dbReference type="AlphaFoldDB" id="A0ABD0L6C6"/>
<feature type="transmembrane region" description="Helical" evidence="1">
    <location>
        <begin position="47"/>
        <end position="67"/>
    </location>
</feature>
<dbReference type="GO" id="GO:0016757">
    <property type="term" value="F:glycosyltransferase activity"/>
    <property type="evidence" value="ECO:0007669"/>
    <property type="project" value="UniProtKB-KW"/>
</dbReference>
<comment type="similarity">
    <text evidence="1">Belongs to the glycosyltransferase 7 family.</text>
</comment>
<keyword evidence="1" id="KW-0328">Glycosyltransferase</keyword>
<dbReference type="InterPro" id="IPR027995">
    <property type="entry name" value="Galactosyl_T_N"/>
</dbReference>
<comment type="function">
    <text evidence="1">Catalyses the transfer of galactose onto proteins or lipids.</text>
</comment>
<dbReference type="PANTHER" id="PTHR19300">
    <property type="entry name" value="BETA-1,4-GALACTOSYLTRANSFERASE"/>
    <property type="match status" value="1"/>
</dbReference>
<reference evidence="3 4" key="1">
    <citation type="journal article" date="2023" name="Sci. Data">
        <title>Genome assembly of the Korean intertidal mud-creeper Batillaria attramentaria.</title>
        <authorList>
            <person name="Patra A.K."/>
            <person name="Ho P.T."/>
            <person name="Jun S."/>
            <person name="Lee S.J."/>
            <person name="Kim Y."/>
            <person name="Won Y.J."/>
        </authorList>
    </citation>
    <scope>NUCLEOTIDE SEQUENCE [LARGE SCALE GENOMIC DNA]</scope>
    <source>
        <strain evidence="3">Wonlab-2016</strain>
    </source>
</reference>
<dbReference type="PRINTS" id="PR02050">
    <property type="entry name" value="B14GALTRFASE"/>
</dbReference>
<keyword evidence="1" id="KW-0735">Signal-anchor</keyword>
<protein>
    <recommendedName>
        <fullName evidence="1">Beta-1,4-galactosyltransferase</fullName>
        <ecNumber evidence="1">2.4.1.-</ecNumber>
    </recommendedName>
</protein>
<keyword evidence="1" id="KW-0812">Transmembrane</keyword>
<comment type="pathway">
    <text evidence="1">Protein modification; protein glycosylation.</text>
</comment>
<dbReference type="Pfam" id="PF13733">
    <property type="entry name" value="Glyco_transf_7N"/>
    <property type="match status" value="1"/>
</dbReference>
<dbReference type="Gene3D" id="3.90.550.10">
    <property type="entry name" value="Spore Coat Polysaccharide Biosynthesis Protein SpsA, Chain A"/>
    <property type="match status" value="1"/>
</dbReference>
<dbReference type="InterPro" id="IPR029044">
    <property type="entry name" value="Nucleotide-diphossugar_trans"/>
</dbReference>
<proteinExistence type="inferred from homology"/>
<keyword evidence="1" id="KW-1133">Transmembrane helix</keyword>
<sequence>YPSCVVPRPANAAHPKANGKPVDHEKVVHPVLGGPQPYHVEPLVTGRSLACCVCGLLLAALLLYMLYEYVREQTELQVPEHIDVDNVELYNAIYTHRVADIIRAAQTETWRGGGADVGVWRVTDNPVHVAGPGVGQMGLLSGGEGQRLHVPQVRRTERQLCDDIPAILWGNVSGDVNKEHETLTMSQLMLWHPDLMPGGEWRPLECVARYRLAVIIPYRDRLAHLTVLLAHLLPILKRQQLHFRIFVVEQEGNLTFNKGRIMNAAFKEALKMFNVQCAVFHDVDLIPEDDRNMYTCPVMPRHMSVAIDEMNYR</sequence>
<dbReference type="InterPro" id="IPR003859">
    <property type="entry name" value="Galactosyl_T"/>
</dbReference>